<dbReference type="InterPro" id="IPR000157">
    <property type="entry name" value="TIR_dom"/>
</dbReference>
<feature type="domain" description="TIR" evidence="2">
    <location>
        <begin position="6"/>
        <end position="134"/>
    </location>
</feature>
<proteinExistence type="predicted"/>
<dbReference type="InterPro" id="IPR035897">
    <property type="entry name" value="Toll_tir_struct_dom_sf"/>
</dbReference>
<gene>
    <name evidence="3" type="ORF">GPA21_12875</name>
</gene>
<feature type="transmembrane region" description="Helical" evidence="1">
    <location>
        <begin position="154"/>
        <end position="174"/>
    </location>
</feature>
<dbReference type="PROSITE" id="PS50104">
    <property type="entry name" value="TIR"/>
    <property type="match status" value="1"/>
</dbReference>
<comment type="caution">
    <text evidence="3">The sequence shown here is derived from an EMBL/GenBank/DDBJ whole genome shotgun (WGS) entry which is preliminary data.</text>
</comment>
<dbReference type="SUPFAM" id="SSF52200">
    <property type="entry name" value="Toll/Interleukin receptor TIR domain"/>
    <property type="match status" value="1"/>
</dbReference>
<keyword evidence="1" id="KW-0472">Membrane</keyword>
<evidence type="ECO:0000313" key="3">
    <source>
        <dbReference type="EMBL" id="NMG03855.1"/>
    </source>
</evidence>
<sequence>MSNDKTAPGVFISYATHDRERAFEICAHLEELGHSCWIAPRDIRAGCDYSEEIIRGIERSRCFVVLLSAAANGSIYVKREVERAVAKAKPVFPVRVEEVLPSPALELHLASLHYLDAWQGALREHVVTLAKNLSGAAIEGAEQPARFFNWRKTAYLVSATASVLLAWVLFWTLGTPDAPEGGPSVVTPLGEVDHKLPAVRPPQSCVANYLGPITSCSVGSGLNIYVRSPEGEEYVIPSGSGTNSVVSSGVHAEGTYLPWLGSGTTAYIEYSDNQYSASITLPDKPDIPIAVHVPSPESHAPPLFYTAIPDGSAFFENSKARGAYLFFAPEDTHDVEWTTDSKGFVRVERMPWNDRRAGPVWIEELPRADPFTLSIRWRKPGEQWTETVQYFIDNQSLRQRSVSTYELANSIVCSRDSWAAVPAHTRCRTKIGIPLGEIFAELRWGTLADDLDLVDSFDFSTWATNLISSTPIDGYEDLTCRGDAHYSEWHNRCQTYVTSLIQSECGNDSQCRNRVAQSWNSRINAAVRSALSRERFILEHNSYFAPWQEVTNSTSAANFLATSEQVAEIFFQATRHVGREPISARVRVSGSTQ</sequence>
<protein>
    <submittedName>
        <fullName evidence="3">TIR domain-containing protein</fullName>
    </submittedName>
</protein>
<evidence type="ECO:0000313" key="4">
    <source>
        <dbReference type="Proteomes" id="UP000599523"/>
    </source>
</evidence>
<dbReference type="Gene3D" id="3.40.50.10140">
    <property type="entry name" value="Toll/interleukin-1 receptor homology (TIR) domain"/>
    <property type="match status" value="1"/>
</dbReference>
<dbReference type="AlphaFoldDB" id="A0A972FFP7"/>
<dbReference type="RefSeq" id="WP_168988554.1">
    <property type="nucleotide sequence ID" value="NZ_CAWPHM010000305.1"/>
</dbReference>
<name>A0A972FFP7_9RHOO</name>
<keyword evidence="4" id="KW-1185">Reference proteome</keyword>
<evidence type="ECO:0000256" key="1">
    <source>
        <dbReference type="SAM" id="Phobius"/>
    </source>
</evidence>
<dbReference type="Proteomes" id="UP000599523">
    <property type="component" value="Unassembled WGS sequence"/>
</dbReference>
<organism evidence="3 4">
    <name type="scientific">Azoarcus taiwanensis</name>
    <dbReference type="NCBI Taxonomy" id="666964"/>
    <lineage>
        <taxon>Bacteria</taxon>
        <taxon>Pseudomonadati</taxon>
        <taxon>Pseudomonadota</taxon>
        <taxon>Betaproteobacteria</taxon>
        <taxon>Rhodocyclales</taxon>
        <taxon>Zoogloeaceae</taxon>
        <taxon>Azoarcus</taxon>
    </lineage>
</organism>
<keyword evidence="1" id="KW-0812">Transmembrane</keyword>
<dbReference type="GO" id="GO:0007165">
    <property type="term" value="P:signal transduction"/>
    <property type="evidence" value="ECO:0007669"/>
    <property type="project" value="InterPro"/>
</dbReference>
<accession>A0A972FFP7</accession>
<reference evidence="3" key="1">
    <citation type="submission" date="2019-12" db="EMBL/GenBank/DDBJ databases">
        <title>Comparative genomics gives insights into the taxonomy of the Azoarcus-Aromatoleum group and reveals separate origins of nif in the plant-associated Azoarcus and non-plant-associated Aromatoleum sub-groups.</title>
        <authorList>
            <person name="Lafos M."/>
            <person name="Maluk M."/>
            <person name="Batista M."/>
            <person name="Junghare M."/>
            <person name="Carmona M."/>
            <person name="Faoro H."/>
            <person name="Cruz L.M."/>
            <person name="Battistoni F."/>
            <person name="De Souza E."/>
            <person name="Pedrosa F."/>
            <person name="Chen W.-M."/>
            <person name="Poole P.S."/>
            <person name="Dixon R.A."/>
            <person name="James E.K."/>
        </authorList>
    </citation>
    <scope>NUCLEOTIDE SEQUENCE</scope>
    <source>
        <strain evidence="3">NSC3</strain>
    </source>
</reference>
<evidence type="ECO:0000259" key="2">
    <source>
        <dbReference type="PROSITE" id="PS50104"/>
    </source>
</evidence>
<dbReference type="Pfam" id="PF13676">
    <property type="entry name" value="TIR_2"/>
    <property type="match status" value="1"/>
</dbReference>
<dbReference type="EMBL" id="WTVM01000077">
    <property type="protein sequence ID" value="NMG03855.1"/>
    <property type="molecule type" value="Genomic_DNA"/>
</dbReference>
<keyword evidence="1" id="KW-1133">Transmembrane helix</keyword>